<organism evidence="2 3">
    <name type="scientific">Lactuca sativa</name>
    <name type="common">Garden lettuce</name>
    <dbReference type="NCBI Taxonomy" id="4236"/>
    <lineage>
        <taxon>Eukaryota</taxon>
        <taxon>Viridiplantae</taxon>
        <taxon>Streptophyta</taxon>
        <taxon>Embryophyta</taxon>
        <taxon>Tracheophyta</taxon>
        <taxon>Spermatophyta</taxon>
        <taxon>Magnoliopsida</taxon>
        <taxon>eudicotyledons</taxon>
        <taxon>Gunneridae</taxon>
        <taxon>Pentapetalae</taxon>
        <taxon>asterids</taxon>
        <taxon>campanulids</taxon>
        <taxon>Asterales</taxon>
        <taxon>Asteraceae</taxon>
        <taxon>Cichorioideae</taxon>
        <taxon>Cichorieae</taxon>
        <taxon>Lactucinae</taxon>
        <taxon>Lactuca</taxon>
    </lineage>
</organism>
<accession>A0A9R1V9Z3</accession>
<evidence type="ECO:0000313" key="3">
    <source>
        <dbReference type="Proteomes" id="UP000235145"/>
    </source>
</evidence>
<evidence type="ECO:0000313" key="2">
    <source>
        <dbReference type="EMBL" id="KAJ0201117.1"/>
    </source>
</evidence>
<sequence length="103" mass="11063">MEGTGGSKPSCETGGSSLRYKTGGSNLSCETGGSSLRHVTGGVLEDNNDYLEDEENYASGYEYAGKMDATEVRNDTNEEVDLENVEVIDNDEWDSLGEDSGDH</sequence>
<evidence type="ECO:0000256" key="1">
    <source>
        <dbReference type="SAM" id="MobiDB-lite"/>
    </source>
</evidence>
<dbReference type="EMBL" id="NBSK02000006">
    <property type="protein sequence ID" value="KAJ0201117.1"/>
    <property type="molecule type" value="Genomic_DNA"/>
</dbReference>
<feature type="region of interest" description="Disordered" evidence="1">
    <location>
        <begin position="1"/>
        <end position="41"/>
    </location>
</feature>
<dbReference type="AlphaFoldDB" id="A0A9R1V9Z3"/>
<protein>
    <submittedName>
        <fullName evidence="2">Uncharacterized protein</fullName>
    </submittedName>
</protein>
<comment type="caution">
    <text evidence="2">The sequence shown here is derived from an EMBL/GenBank/DDBJ whole genome shotgun (WGS) entry which is preliminary data.</text>
</comment>
<proteinExistence type="predicted"/>
<reference evidence="2 3" key="1">
    <citation type="journal article" date="2017" name="Nat. Commun.">
        <title>Genome assembly with in vitro proximity ligation data and whole-genome triplication in lettuce.</title>
        <authorList>
            <person name="Reyes-Chin-Wo S."/>
            <person name="Wang Z."/>
            <person name="Yang X."/>
            <person name="Kozik A."/>
            <person name="Arikit S."/>
            <person name="Song C."/>
            <person name="Xia L."/>
            <person name="Froenicke L."/>
            <person name="Lavelle D.O."/>
            <person name="Truco M.J."/>
            <person name="Xia R."/>
            <person name="Zhu S."/>
            <person name="Xu C."/>
            <person name="Xu H."/>
            <person name="Xu X."/>
            <person name="Cox K."/>
            <person name="Korf I."/>
            <person name="Meyers B.C."/>
            <person name="Michelmore R.W."/>
        </authorList>
    </citation>
    <scope>NUCLEOTIDE SEQUENCE [LARGE SCALE GENOMIC DNA]</scope>
    <source>
        <strain evidence="3">cv. Salinas</strain>
        <tissue evidence="2">Seedlings</tissue>
    </source>
</reference>
<gene>
    <name evidence="2" type="ORF">LSAT_V11C600299880</name>
</gene>
<feature type="compositionally biased region" description="Polar residues" evidence="1">
    <location>
        <begin position="23"/>
        <end position="34"/>
    </location>
</feature>
<name>A0A9R1V9Z3_LACSA</name>
<dbReference type="Proteomes" id="UP000235145">
    <property type="component" value="Unassembled WGS sequence"/>
</dbReference>
<keyword evidence="3" id="KW-1185">Reference proteome</keyword>